<dbReference type="InterPro" id="IPR025992">
    <property type="entry name" value="Haem-bd"/>
</dbReference>
<dbReference type="EMBL" id="LJOY01000234">
    <property type="protein sequence ID" value="OBQ15136.1"/>
    <property type="molecule type" value="Genomic_DNA"/>
</dbReference>
<accession>A0A1B7VFJ8</accession>
<name>A0A1B7VFJ8_APHFL</name>
<evidence type="ECO:0000259" key="1">
    <source>
        <dbReference type="SMART" id="SM01235"/>
    </source>
</evidence>
<proteinExistence type="predicted"/>
<organism evidence="2 3">
    <name type="scientific">Aphanizomenon flos-aquae LD13</name>
    <dbReference type="NCBI Taxonomy" id="1710894"/>
    <lineage>
        <taxon>Bacteria</taxon>
        <taxon>Bacillati</taxon>
        <taxon>Cyanobacteriota</taxon>
        <taxon>Cyanophyceae</taxon>
        <taxon>Nostocales</taxon>
        <taxon>Aphanizomenonaceae</taxon>
        <taxon>Aphanizomenon</taxon>
    </lineage>
</organism>
<comment type="caution">
    <text evidence="2">The sequence shown here is derived from an EMBL/GenBank/DDBJ whole genome shotgun (WGS) entry which is preliminary data.</text>
</comment>
<dbReference type="PATRIC" id="fig|1710894.3.peg.459"/>
<dbReference type="Pfam" id="PF14376">
    <property type="entry name" value="Haem_bd"/>
    <property type="match status" value="1"/>
</dbReference>
<evidence type="ECO:0000313" key="2">
    <source>
        <dbReference type="EMBL" id="OBQ15136.1"/>
    </source>
</evidence>
<dbReference type="Proteomes" id="UP000092382">
    <property type="component" value="Unassembled WGS sequence"/>
</dbReference>
<feature type="domain" description="Haem-binding" evidence="1">
    <location>
        <begin position="1"/>
        <end position="73"/>
    </location>
</feature>
<evidence type="ECO:0000313" key="3">
    <source>
        <dbReference type="Proteomes" id="UP000092382"/>
    </source>
</evidence>
<sequence length="91" mass="10632">WWIGDHIKDGKHHLNFDEFSNYRIAKQYKKLDECIDELKEGGMPLDSYNLIHKDAVLTDTEKQALINWCAGIRDSIKAKYPADSLVIKRKK</sequence>
<feature type="non-terminal residue" evidence="2">
    <location>
        <position position="1"/>
    </location>
</feature>
<gene>
    <name evidence="2" type="ORF">AN481_19850</name>
</gene>
<reference evidence="2 3" key="1">
    <citation type="submission" date="2015-09" db="EMBL/GenBank/DDBJ databases">
        <title>Whole genome shotgun sequence assembly of Aphanizomenon flos-aquae UKL13.</title>
        <authorList>
            <person name="Driscoll C."/>
        </authorList>
    </citation>
    <scope>NUCLEOTIDE SEQUENCE [LARGE SCALE GENOMIC DNA]</scope>
    <source>
        <strain evidence="2">MDT13</strain>
    </source>
</reference>
<dbReference type="SMART" id="SM01235">
    <property type="entry name" value="Haem_bd"/>
    <property type="match status" value="1"/>
</dbReference>
<dbReference type="AlphaFoldDB" id="A0A1B7VFJ8"/>
<protein>
    <submittedName>
        <fullName evidence="2">Cytochrome C</fullName>
    </submittedName>
</protein>